<protein>
    <recommendedName>
        <fullName evidence="5">RNA polymerase sigma-70 region 2 domain-containing protein</fullName>
    </recommendedName>
</protein>
<dbReference type="RefSeq" id="WP_343847417.1">
    <property type="nucleotide sequence ID" value="NZ_BAAAEI010000031.1"/>
</dbReference>
<keyword evidence="4" id="KW-0804">Transcription</keyword>
<dbReference type="EMBL" id="BAAAEI010000031">
    <property type="protein sequence ID" value="GAA0373820.1"/>
    <property type="molecule type" value="Genomic_DNA"/>
</dbReference>
<dbReference type="InterPro" id="IPR013324">
    <property type="entry name" value="RNA_pol_sigma_r3/r4-like"/>
</dbReference>
<dbReference type="Gene3D" id="1.10.1740.10">
    <property type="match status" value="1"/>
</dbReference>
<keyword evidence="3" id="KW-0731">Sigma factor</keyword>
<gene>
    <name evidence="6" type="ORF">GCM10009092_42510</name>
</gene>
<dbReference type="InterPro" id="IPR013325">
    <property type="entry name" value="RNA_pol_sigma_r2"/>
</dbReference>
<reference evidence="6 7" key="1">
    <citation type="journal article" date="2019" name="Int. J. Syst. Evol. Microbiol.">
        <title>The Global Catalogue of Microorganisms (GCM) 10K type strain sequencing project: providing services to taxonomists for standard genome sequencing and annotation.</title>
        <authorList>
            <consortium name="The Broad Institute Genomics Platform"/>
            <consortium name="The Broad Institute Genome Sequencing Center for Infectious Disease"/>
            <person name="Wu L."/>
            <person name="Ma J."/>
        </authorList>
    </citation>
    <scope>NUCLEOTIDE SEQUENCE [LARGE SCALE GENOMIC DNA]</scope>
    <source>
        <strain evidence="6 7">JCM 13378</strain>
    </source>
</reference>
<dbReference type="InterPro" id="IPR014284">
    <property type="entry name" value="RNA_pol_sigma-70_dom"/>
</dbReference>
<evidence type="ECO:0000256" key="3">
    <source>
        <dbReference type="ARBA" id="ARBA00023082"/>
    </source>
</evidence>
<sequence>MSPPSGSYNTSDPCDFASLLERIADGDRAAEQELVHRFWRGLQFILHRQTQDPELVADICQDTFVIVLEKARRAEIDNPFGLAAFIHQVGRNLLSGYFRKEKRRATDSADWLFTVPDPGMEVYQQVYADKVVGWVSAMMDSLPTERDRDILRSYFLHQQSKADICARLSLEADHFDRILSRARQRLKQVILHKLQDPDNKVPSGEIPGLLILALAITTPHFAQLPDLFSNKVGGNAVSQHLLTDTSASRFKTGMDVSEDITDSSDNGRTA</sequence>
<dbReference type="Pfam" id="PF04542">
    <property type="entry name" value="Sigma70_r2"/>
    <property type="match status" value="1"/>
</dbReference>
<comment type="similarity">
    <text evidence="1">Belongs to the sigma-70 factor family. ECF subfamily.</text>
</comment>
<comment type="caution">
    <text evidence="6">The sequence shown here is derived from an EMBL/GenBank/DDBJ whole genome shotgun (WGS) entry which is preliminary data.</text>
</comment>
<dbReference type="NCBIfam" id="TIGR02937">
    <property type="entry name" value="sigma70-ECF"/>
    <property type="match status" value="1"/>
</dbReference>
<dbReference type="Proteomes" id="UP001501757">
    <property type="component" value="Unassembled WGS sequence"/>
</dbReference>
<evidence type="ECO:0000313" key="7">
    <source>
        <dbReference type="Proteomes" id="UP001501757"/>
    </source>
</evidence>
<dbReference type="InterPro" id="IPR039425">
    <property type="entry name" value="RNA_pol_sigma-70-like"/>
</dbReference>
<evidence type="ECO:0000256" key="2">
    <source>
        <dbReference type="ARBA" id="ARBA00023015"/>
    </source>
</evidence>
<accession>A0ABN0XVN6</accession>
<evidence type="ECO:0000259" key="5">
    <source>
        <dbReference type="Pfam" id="PF04542"/>
    </source>
</evidence>
<evidence type="ECO:0000313" key="6">
    <source>
        <dbReference type="EMBL" id="GAA0373820.1"/>
    </source>
</evidence>
<dbReference type="Gene3D" id="1.10.10.10">
    <property type="entry name" value="Winged helix-like DNA-binding domain superfamily/Winged helix DNA-binding domain"/>
    <property type="match status" value="1"/>
</dbReference>
<evidence type="ECO:0000256" key="4">
    <source>
        <dbReference type="ARBA" id="ARBA00023163"/>
    </source>
</evidence>
<dbReference type="PANTHER" id="PTHR43133:SF62">
    <property type="entry name" value="RNA POLYMERASE SIGMA FACTOR SIGZ"/>
    <property type="match status" value="1"/>
</dbReference>
<proteinExistence type="inferred from homology"/>
<dbReference type="InterPro" id="IPR007627">
    <property type="entry name" value="RNA_pol_sigma70_r2"/>
</dbReference>
<dbReference type="PANTHER" id="PTHR43133">
    <property type="entry name" value="RNA POLYMERASE ECF-TYPE SIGMA FACTO"/>
    <property type="match status" value="1"/>
</dbReference>
<dbReference type="SUPFAM" id="SSF88659">
    <property type="entry name" value="Sigma3 and sigma4 domains of RNA polymerase sigma factors"/>
    <property type="match status" value="1"/>
</dbReference>
<evidence type="ECO:0000256" key="1">
    <source>
        <dbReference type="ARBA" id="ARBA00010641"/>
    </source>
</evidence>
<name>A0ABN0XVN6_9ALTE</name>
<dbReference type="SUPFAM" id="SSF88946">
    <property type="entry name" value="Sigma2 domain of RNA polymerase sigma factors"/>
    <property type="match status" value="1"/>
</dbReference>
<keyword evidence="7" id="KW-1185">Reference proteome</keyword>
<feature type="domain" description="RNA polymerase sigma-70 region 2" evidence="5">
    <location>
        <begin position="35"/>
        <end position="104"/>
    </location>
</feature>
<organism evidence="6 7">
    <name type="scientific">Bowmanella denitrificans</name>
    <dbReference type="NCBI Taxonomy" id="366582"/>
    <lineage>
        <taxon>Bacteria</taxon>
        <taxon>Pseudomonadati</taxon>
        <taxon>Pseudomonadota</taxon>
        <taxon>Gammaproteobacteria</taxon>
        <taxon>Alteromonadales</taxon>
        <taxon>Alteromonadaceae</taxon>
        <taxon>Bowmanella</taxon>
    </lineage>
</organism>
<keyword evidence="2" id="KW-0805">Transcription regulation</keyword>
<dbReference type="InterPro" id="IPR036388">
    <property type="entry name" value="WH-like_DNA-bd_sf"/>
</dbReference>